<proteinExistence type="predicted"/>
<protein>
    <submittedName>
        <fullName evidence="1">Uncharacterized protein</fullName>
    </submittedName>
</protein>
<evidence type="ECO:0000313" key="2">
    <source>
        <dbReference type="Proteomes" id="UP000499080"/>
    </source>
</evidence>
<reference evidence="1 2" key="1">
    <citation type="journal article" date="2019" name="Sci. Rep.">
        <title>Orb-weaving spider Araneus ventricosus genome elucidates the spidroin gene catalogue.</title>
        <authorList>
            <person name="Kono N."/>
            <person name="Nakamura H."/>
            <person name="Ohtoshi R."/>
            <person name="Moran D.A.P."/>
            <person name="Shinohara A."/>
            <person name="Yoshida Y."/>
            <person name="Fujiwara M."/>
            <person name="Mori M."/>
            <person name="Tomita M."/>
            <person name="Arakawa K."/>
        </authorList>
    </citation>
    <scope>NUCLEOTIDE SEQUENCE [LARGE SCALE GENOMIC DNA]</scope>
</reference>
<name>A0A4Y2R2Q1_ARAVE</name>
<comment type="caution">
    <text evidence="1">The sequence shown here is derived from an EMBL/GenBank/DDBJ whole genome shotgun (WGS) entry which is preliminary data.</text>
</comment>
<dbReference type="OrthoDB" id="8062152at2759"/>
<sequence>MELILAKVYTVCSGPSCSPEIPLFNRFRNVWQGTEKTFQGIELEENVEEFKSSTIDFLISVDKGLIIRDDYKEVIELTLVVLGNPPEKIHCRAPGAIYQARWMTKLLYAFKILPIFPFREQQDVFRTTKKEQMQLQRFIQFGASLYSKA</sequence>
<dbReference type="Proteomes" id="UP000499080">
    <property type="component" value="Unassembled WGS sequence"/>
</dbReference>
<evidence type="ECO:0000313" key="1">
    <source>
        <dbReference type="EMBL" id="GBN69690.1"/>
    </source>
</evidence>
<keyword evidence="2" id="KW-1185">Reference proteome</keyword>
<dbReference type="AlphaFoldDB" id="A0A4Y2R2Q1"/>
<dbReference type="EMBL" id="BGPR01015543">
    <property type="protein sequence ID" value="GBN69690.1"/>
    <property type="molecule type" value="Genomic_DNA"/>
</dbReference>
<gene>
    <name evidence="1" type="ORF">AVEN_261251_1</name>
</gene>
<accession>A0A4Y2R2Q1</accession>
<organism evidence="1 2">
    <name type="scientific">Araneus ventricosus</name>
    <name type="common">Orbweaver spider</name>
    <name type="synonym">Epeira ventricosa</name>
    <dbReference type="NCBI Taxonomy" id="182803"/>
    <lineage>
        <taxon>Eukaryota</taxon>
        <taxon>Metazoa</taxon>
        <taxon>Ecdysozoa</taxon>
        <taxon>Arthropoda</taxon>
        <taxon>Chelicerata</taxon>
        <taxon>Arachnida</taxon>
        <taxon>Araneae</taxon>
        <taxon>Araneomorphae</taxon>
        <taxon>Entelegynae</taxon>
        <taxon>Araneoidea</taxon>
        <taxon>Araneidae</taxon>
        <taxon>Araneus</taxon>
    </lineage>
</organism>